<dbReference type="Proteomes" id="UP000030651">
    <property type="component" value="Unassembled WGS sequence"/>
</dbReference>
<dbReference type="AlphaFoldDB" id="W3XL41"/>
<organism evidence="3 4">
    <name type="scientific">Pestalotiopsis fici (strain W106-1 / CGMCC3.15140)</name>
    <dbReference type="NCBI Taxonomy" id="1229662"/>
    <lineage>
        <taxon>Eukaryota</taxon>
        <taxon>Fungi</taxon>
        <taxon>Dikarya</taxon>
        <taxon>Ascomycota</taxon>
        <taxon>Pezizomycotina</taxon>
        <taxon>Sordariomycetes</taxon>
        <taxon>Xylariomycetidae</taxon>
        <taxon>Amphisphaeriales</taxon>
        <taxon>Sporocadaceae</taxon>
        <taxon>Pestalotiopsis</taxon>
    </lineage>
</organism>
<keyword evidence="4" id="KW-1185">Reference proteome</keyword>
<name>W3XL41_PESFW</name>
<dbReference type="PROSITE" id="PS50181">
    <property type="entry name" value="FBOX"/>
    <property type="match status" value="1"/>
</dbReference>
<evidence type="ECO:0000259" key="2">
    <source>
        <dbReference type="PROSITE" id="PS50181"/>
    </source>
</evidence>
<dbReference type="EMBL" id="KI912110">
    <property type="protein sequence ID" value="ETS85976.1"/>
    <property type="molecule type" value="Genomic_DNA"/>
</dbReference>
<feature type="region of interest" description="Disordered" evidence="1">
    <location>
        <begin position="301"/>
        <end position="333"/>
    </location>
</feature>
<evidence type="ECO:0000313" key="3">
    <source>
        <dbReference type="EMBL" id="ETS85976.1"/>
    </source>
</evidence>
<sequence>MAPSLDTLPVDLFREIISLLSPPAQASLSRTCTAYNRCLLPFLWSEIECHHLGTHEGIDVESEVSEYKYTGKLKSHKSRFNPRVHRREDVVYPYEELMYEPSRRRYCQEKFDPVTWSKEKRFDQWNNSEVVSPPTRLSENCNRRNFQFGREEQFISVRKISSPDRWVELARHVRSLCMSIGVDDEVIRVIGSLPNLTSLELVGLPLNNGHPALAPSIDLPVLKNLKLRGYLPSAFVRNVCSNAQNIKYLNIGVLATPKDDEAYRRTLLLDDGNSEIITEEEAASFQRKGIEAIELVAGDGSIAENGDGDADAKEEEGDEDADDSDDDQEEDDDEPFALHGAIWLPKALPSQFATVTHLHLVKPYTGETSLGDLGNDAFTDIPHRYEQVLCHEWVFLLRGVAPTLKELVLEHRVPQHWGDTVGDGDPHPRTKGSNRGGPHNPFIGTDPDRGDVLFCRSVLRLLLEQSSRFENLRRLALRGIQINGIPTQRNSTAVPGIDGAPNNDKLLEKAFPACDLELFHRVFPLLVYDGSTFEGWEENRHEAMQDEGDGLMYNLQYFNDYKKRFGPQWRKMD</sequence>
<dbReference type="InterPro" id="IPR001810">
    <property type="entry name" value="F-box_dom"/>
</dbReference>
<dbReference type="HOGENOM" id="CLU_489241_0_0_1"/>
<dbReference type="OMA" id="HEKGYHE"/>
<feature type="region of interest" description="Disordered" evidence="1">
    <location>
        <begin position="416"/>
        <end position="445"/>
    </location>
</feature>
<proteinExistence type="predicted"/>
<accession>W3XL41</accession>
<dbReference type="InParanoid" id="W3XL41"/>
<feature type="compositionally biased region" description="Acidic residues" evidence="1">
    <location>
        <begin position="306"/>
        <end position="333"/>
    </location>
</feature>
<evidence type="ECO:0000313" key="4">
    <source>
        <dbReference type="Proteomes" id="UP000030651"/>
    </source>
</evidence>
<dbReference type="RefSeq" id="XP_007830773.1">
    <property type="nucleotide sequence ID" value="XM_007832582.1"/>
</dbReference>
<dbReference type="OrthoDB" id="3927840at2759"/>
<reference evidence="4" key="1">
    <citation type="journal article" date="2015" name="BMC Genomics">
        <title>Genomic and transcriptomic analysis of the endophytic fungus Pestalotiopsis fici reveals its lifestyle and high potential for synthesis of natural products.</title>
        <authorList>
            <person name="Wang X."/>
            <person name="Zhang X."/>
            <person name="Liu L."/>
            <person name="Xiang M."/>
            <person name="Wang W."/>
            <person name="Sun X."/>
            <person name="Che Y."/>
            <person name="Guo L."/>
            <person name="Liu G."/>
            <person name="Guo L."/>
            <person name="Wang C."/>
            <person name="Yin W.B."/>
            <person name="Stadler M."/>
            <person name="Zhang X."/>
            <person name="Liu X."/>
        </authorList>
    </citation>
    <scope>NUCLEOTIDE SEQUENCE [LARGE SCALE GENOMIC DNA]</scope>
    <source>
        <strain evidence="4">W106-1 / CGMCC3.15140</strain>
    </source>
</reference>
<dbReference type="KEGG" id="pfy:PFICI_04001"/>
<evidence type="ECO:0000256" key="1">
    <source>
        <dbReference type="SAM" id="MobiDB-lite"/>
    </source>
</evidence>
<gene>
    <name evidence="3" type="ORF">PFICI_04001</name>
</gene>
<dbReference type="SUPFAM" id="SSF81383">
    <property type="entry name" value="F-box domain"/>
    <property type="match status" value="1"/>
</dbReference>
<feature type="domain" description="F-box" evidence="2">
    <location>
        <begin position="2"/>
        <end position="47"/>
    </location>
</feature>
<dbReference type="GeneID" id="19269014"/>
<dbReference type="InterPro" id="IPR036047">
    <property type="entry name" value="F-box-like_dom_sf"/>
</dbReference>
<protein>
    <recommendedName>
        <fullName evidence="2">F-box domain-containing protein</fullName>
    </recommendedName>
</protein>